<keyword evidence="2" id="KW-1185">Reference proteome</keyword>
<dbReference type="Proteomes" id="UP001589833">
    <property type="component" value="Unassembled WGS sequence"/>
</dbReference>
<protein>
    <submittedName>
        <fullName evidence="1">Uncharacterized protein</fullName>
    </submittedName>
</protein>
<organism evidence="1 2">
    <name type="scientific">Halalkalibacter alkalisediminis</name>
    <dbReference type="NCBI Taxonomy" id="935616"/>
    <lineage>
        <taxon>Bacteria</taxon>
        <taxon>Bacillati</taxon>
        <taxon>Bacillota</taxon>
        <taxon>Bacilli</taxon>
        <taxon>Bacillales</taxon>
        <taxon>Bacillaceae</taxon>
        <taxon>Halalkalibacter</taxon>
    </lineage>
</organism>
<name>A0ABV6NCF5_9BACI</name>
<sequence>MELLDRLKEQYQWQEVKFVNEALIETELGRKRLRYWSDRALLDWHIAWRDSCSVTPYMLADRMIRNKDQDAQIEWKEGWVTVHDEVDASFRHNPEEKKISQMIGSMIQYGVRATADVEPTIAKEPRFQQVQKDLPSFHEDQQSLIQSLLKESEVRLKKAEALQTSLNKVPVPLLDPVTSSDQAKMIHQVFIWFGSKSYPERGYYSLRSFLVSWLDQFGEDSCQHILDELFEHEAMTREQSILLLAECLKPYELDRLVHVLRKEPTEAELAKALELVLKEWEHSKTLVQEMSALIDKKKKVVPS</sequence>
<evidence type="ECO:0000313" key="1">
    <source>
        <dbReference type="EMBL" id="MFC0557823.1"/>
    </source>
</evidence>
<gene>
    <name evidence="1" type="ORF">ACFFH4_01985</name>
</gene>
<accession>A0ABV6NCF5</accession>
<dbReference type="EMBL" id="JBHLTR010000003">
    <property type="protein sequence ID" value="MFC0557823.1"/>
    <property type="molecule type" value="Genomic_DNA"/>
</dbReference>
<reference evidence="1 2" key="1">
    <citation type="submission" date="2024-09" db="EMBL/GenBank/DDBJ databases">
        <authorList>
            <person name="Sun Q."/>
            <person name="Mori K."/>
        </authorList>
    </citation>
    <scope>NUCLEOTIDE SEQUENCE [LARGE SCALE GENOMIC DNA]</scope>
    <source>
        <strain evidence="1 2">NCAIM B.02301</strain>
    </source>
</reference>
<proteinExistence type="predicted"/>
<comment type="caution">
    <text evidence="1">The sequence shown here is derived from an EMBL/GenBank/DDBJ whole genome shotgun (WGS) entry which is preliminary data.</text>
</comment>
<evidence type="ECO:0000313" key="2">
    <source>
        <dbReference type="Proteomes" id="UP001589833"/>
    </source>
</evidence>
<dbReference type="RefSeq" id="WP_273843289.1">
    <property type="nucleotide sequence ID" value="NZ_JAQQWT010000006.1"/>
</dbReference>